<dbReference type="AlphaFoldDB" id="A0A1J5T0N5"/>
<evidence type="ECO:0000313" key="1">
    <source>
        <dbReference type="EMBL" id="OIR14402.1"/>
    </source>
</evidence>
<dbReference type="SUPFAM" id="SSF50447">
    <property type="entry name" value="Translation proteins"/>
    <property type="match status" value="1"/>
</dbReference>
<dbReference type="EMBL" id="MIYU01000019">
    <property type="protein sequence ID" value="OIR14402.1"/>
    <property type="molecule type" value="Genomic_DNA"/>
</dbReference>
<dbReference type="PANTHER" id="PTHR43721:SF11">
    <property type="entry name" value="SELENOCYSTEINE-SPECIFIC ELONGATION FACTOR"/>
    <property type="match status" value="1"/>
</dbReference>
<dbReference type="InterPro" id="IPR050055">
    <property type="entry name" value="EF-Tu_GTPase"/>
</dbReference>
<name>A0A1J5T0N5_9ARCH</name>
<comment type="caution">
    <text evidence="1">The sequence shown here is derived from an EMBL/GenBank/DDBJ whole genome shotgun (WGS) entry which is preliminary data.</text>
</comment>
<dbReference type="PANTHER" id="PTHR43721">
    <property type="entry name" value="ELONGATION FACTOR TU-RELATED"/>
    <property type="match status" value="1"/>
</dbReference>
<reference evidence="1 2" key="1">
    <citation type="submission" date="2016-08" db="EMBL/GenBank/DDBJ databases">
        <title>New Insights into Marine Group III Euryarchaeota, from dark to light.</title>
        <authorList>
            <person name="Haro-Moreno J.M."/>
            <person name="Rodriguez-Valera F."/>
            <person name="Lopez-Garcia P."/>
            <person name="Moreira D."/>
            <person name="Martin-Cuadrado A.B."/>
        </authorList>
    </citation>
    <scope>NUCLEOTIDE SEQUENCE [LARGE SCALE GENOMIC DNA]</scope>
    <source>
        <strain evidence="1">CG-Bathy1</strain>
    </source>
</reference>
<accession>A0A1J5T0N5</accession>
<dbReference type="Proteomes" id="UP000183815">
    <property type="component" value="Unassembled WGS sequence"/>
</dbReference>
<dbReference type="InterPro" id="IPR009000">
    <property type="entry name" value="Transl_B-barrel_sf"/>
</dbReference>
<dbReference type="Gene3D" id="2.40.30.10">
    <property type="entry name" value="Translation factors"/>
    <property type="match status" value="1"/>
</dbReference>
<sequence length="326" mass="35733">MSVLNILFVGSEEVASSIAKKSDSRDVDNYIYKDLKSDGSFSTISILRPNNYPEKPKSFFTSLTISDFGIIEVNKVDSVFGEVVVSMASAGIENGFILINPIEGDWVDEVQVKGLVEQAGLVKWKFIENDGVVIREGLVEILNKIENKEEEGFVVAVDQAFTVKGVGLVAIGNVQRGKISKHDKVVFAGSEGNAITRSLQVMDLDVEIANVGDRVGLALRSSGGFREDILGKGSILADSEERFIIESESEFELKRAAFQKSVLSEGDVIHFCGDLQFGVGRVSKITERIFVKWENPIVLNKISKKDPLIIQLEASPRIIGSANFNK</sequence>
<evidence type="ECO:0008006" key="3">
    <source>
        <dbReference type="Google" id="ProtNLM"/>
    </source>
</evidence>
<dbReference type="GO" id="GO:0001514">
    <property type="term" value="P:selenocysteine incorporation"/>
    <property type="evidence" value="ECO:0007669"/>
    <property type="project" value="TreeGrafter"/>
</dbReference>
<gene>
    <name evidence="1" type="ORF">BEU04_02965</name>
</gene>
<proteinExistence type="predicted"/>
<protein>
    <recommendedName>
        <fullName evidence="3">Translation elongation factor EFTu-like domain-containing protein</fullName>
    </recommendedName>
</protein>
<organism evidence="1 2">
    <name type="scientific">Marine Group III euryarchaeote CG-Bathy1</name>
    <dbReference type="NCBI Taxonomy" id="1889001"/>
    <lineage>
        <taxon>Archaea</taxon>
        <taxon>Methanobacteriati</taxon>
        <taxon>Thermoplasmatota</taxon>
        <taxon>Thermoplasmata</taxon>
        <taxon>Candidatus Thermoprofundales</taxon>
    </lineage>
</organism>
<evidence type="ECO:0000313" key="2">
    <source>
        <dbReference type="Proteomes" id="UP000183815"/>
    </source>
</evidence>
<dbReference type="GO" id="GO:0003746">
    <property type="term" value="F:translation elongation factor activity"/>
    <property type="evidence" value="ECO:0007669"/>
    <property type="project" value="TreeGrafter"/>
</dbReference>